<dbReference type="Pfam" id="PF01359">
    <property type="entry name" value="Transposase_1"/>
    <property type="match status" value="1"/>
</dbReference>
<dbReference type="EMBL" id="CAXLJL010000545">
    <property type="protein sequence ID" value="CAL5138870.1"/>
    <property type="molecule type" value="Genomic_DNA"/>
</dbReference>
<dbReference type="GO" id="GO:0003697">
    <property type="term" value="F:single-stranded DNA binding"/>
    <property type="evidence" value="ECO:0007669"/>
    <property type="project" value="TreeGrafter"/>
</dbReference>
<dbReference type="AlphaFoldDB" id="A0AAV2TRG4"/>
<accession>A0AAV2TRG4</accession>
<dbReference type="InterPro" id="IPR052709">
    <property type="entry name" value="Transposase-MT_Hybrid"/>
</dbReference>
<evidence type="ECO:0000313" key="1">
    <source>
        <dbReference type="EMBL" id="CAL5138870.1"/>
    </source>
</evidence>
<dbReference type="GO" id="GO:0044774">
    <property type="term" value="P:mitotic DNA integrity checkpoint signaling"/>
    <property type="evidence" value="ECO:0007669"/>
    <property type="project" value="TreeGrafter"/>
</dbReference>
<organism evidence="1 2">
    <name type="scientific">Calicophoron daubneyi</name>
    <name type="common">Rumen fluke</name>
    <name type="synonym">Paramphistomum daubneyi</name>
    <dbReference type="NCBI Taxonomy" id="300641"/>
    <lineage>
        <taxon>Eukaryota</taxon>
        <taxon>Metazoa</taxon>
        <taxon>Spiralia</taxon>
        <taxon>Lophotrochozoa</taxon>
        <taxon>Platyhelminthes</taxon>
        <taxon>Trematoda</taxon>
        <taxon>Digenea</taxon>
        <taxon>Plagiorchiida</taxon>
        <taxon>Pronocephalata</taxon>
        <taxon>Paramphistomoidea</taxon>
        <taxon>Paramphistomidae</taxon>
        <taxon>Calicophoron</taxon>
    </lineage>
</organism>
<dbReference type="GO" id="GO:0003690">
    <property type="term" value="F:double-stranded DNA binding"/>
    <property type="evidence" value="ECO:0007669"/>
    <property type="project" value="TreeGrafter"/>
</dbReference>
<evidence type="ECO:0008006" key="3">
    <source>
        <dbReference type="Google" id="ProtNLM"/>
    </source>
</evidence>
<dbReference type="InterPro" id="IPR001888">
    <property type="entry name" value="Transposase_1"/>
</dbReference>
<dbReference type="GO" id="GO:0000793">
    <property type="term" value="C:condensed chromosome"/>
    <property type="evidence" value="ECO:0007669"/>
    <property type="project" value="TreeGrafter"/>
</dbReference>
<sequence>MGFAEKLRVWMPHELNEDDKENRLQIASQHLARHRTTRGHKQRFLYRIVTEDENWCLFMNMKQRKEWFTPGDTPKSRVKPDLHPKKAMVRFWWDWEGMVYCEMFGRNVTVTKVLYIAQLHRVKEAMGLKRPHQQSQTIHPRDNARRHVAQVVKATFQELEWEVLQHPSYSPDLAPTDQHLFRSLSNHMRGVTSDNEEDLKNCLDNLFVTRLGDFWRNGIEKLVKRWEEVVNDNGECIIG</sequence>
<dbReference type="GO" id="GO:0042800">
    <property type="term" value="F:histone H3K4 methyltransferase activity"/>
    <property type="evidence" value="ECO:0007669"/>
    <property type="project" value="TreeGrafter"/>
</dbReference>
<dbReference type="GO" id="GO:0035861">
    <property type="term" value="C:site of double-strand break"/>
    <property type="evidence" value="ECO:0007669"/>
    <property type="project" value="TreeGrafter"/>
</dbReference>
<reference evidence="1" key="1">
    <citation type="submission" date="2024-06" db="EMBL/GenBank/DDBJ databases">
        <authorList>
            <person name="Liu X."/>
            <person name="Lenzi L."/>
            <person name="Haldenby T S."/>
            <person name="Uol C."/>
        </authorList>
    </citation>
    <scope>NUCLEOTIDE SEQUENCE</scope>
</reference>
<gene>
    <name evidence="1" type="ORF">CDAUBV1_LOCUS13735</name>
</gene>
<dbReference type="Proteomes" id="UP001497525">
    <property type="component" value="Unassembled WGS sequence"/>
</dbReference>
<dbReference type="GO" id="GO:0046975">
    <property type="term" value="F:histone H3K36 methyltransferase activity"/>
    <property type="evidence" value="ECO:0007669"/>
    <property type="project" value="TreeGrafter"/>
</dbReference>
<dbReference type="GO" id="GO:0000729">
    <property type="term" value="P:DNA double-strand break processing"/>
    <property type="evidence" value="ECO:0007669"/>
    <property type="project" value="TreeGrafter"/>
</dbReference>
<comment type="caution">
    <text evidence="1">The sequence shown here is derived from an EMBL/GenBank/DDBJ whole genome shotgun (WGS) entry which is preliminary data.</text>
</comment>
<dbReference type="Gene3D" id="3.30.420.10">
    <property type="entry name" value="Ribonuclease H-like superfamily/Ribonuclease H"/>
    <property type="match status" value="1"/>
</dbReference>
<dbReference type="GO" id="GO:0031297">
    <property type="term" value="P:replication fork processing"/>
    <property type="evidence" value="ECO:0007669"/>
    <property type="project" value="TreeGrafter"/>
</dbReference>
<dbReference type="PANTHER" id="PTHR46060">
    <property type="entry name" value="MARINER MOS1 TRANSPOSASE-LIKE PROTEIN"/>
    <property type="match status" value="1"/>
</dbReference>
<dbReference type="GO" id="GO:0006303">
    <property type="term" value="P:double-strand break repair via nonhomologous end joining"/>
    <property type="evidence" value="ECO:0007669"/>
    <property type="project" value="TreeGrafter"/>
</dbReference>
<dbReference type="GO" id="GO:0015074">
    <property type="term" value="P:DNA integration"/>
    <property type="evidence" value="ECO:0007669"/>
    <property type="project" value="TreeGrafter"/>
</dbReference>
<dbReference type="GO" id="GO:0044547">
    <property type="term" value="F:DNA topoisomerase binding"/>
    <property type="evidence" value="ECO:0007669"/>
    <property type="project" value="TreeGrafter"/>
</dbReference>
<dbReference type="InterPro" id="IPR036397">
    <property type="entry name" value="RNaseH_sf"/>
</dbReference>
<dbReference type="PANTHER" id="PTHR46060:SF2">
    <property type="entry name" value="HISTONE-LYSINE N-METHYLTRANSFERASE SETMAR"/>
    <property type="match status" value="1"/>
</dbReference>
<evidence type="ECO:0000313" key="2">
    <source>
        <dbReference type="Proteomes" id="UP001497525"/>
    </source>
</evidence>
<name>A0AAV2TRG4_CALDB</name>
<dbReference type="GO" id="GO:0005634">
    <property type="term" value="C:nucleus"/>
    <property type="evidence" value="ECO:0007669"/>
    <property type="project" value="TreeGrafter"/>
</dbReference>
<proteinExistence type="predicted"/>
<protein>
    <recommendedName>
        <fullName evidence="3">Transposase</fullName>
    </recommendedName>
</protein>
<dbReference type="GO" id="GO:0000014">
    <property type="term" value="F:single-stranded DNA endodeoxyribonuclease activity"/>
    <property type="evidence" value="ECO:0007669"/>
    <property type="project" value="TreeGrafter"/>
</dbReference>